<comment type="caution">
    <text evidence="1">The sequence shown here is derived from an EMBL/GenBank/DDBJ whole genome shotgun (WGS) entry which is preliminary data.</text>
</comment>
<dbReference type="Gene3D" id="2.40.128.20">
    <property type="match status" value="1"/>
</dbReference>
<dbReference type="InterPro" id="IPR012674">
    <property type="entry name" value="Calycin"/>
</dbReference>
<dbReference type="Pfam" id="PF09148">
    <property type="entry name" value="DUF1934"/>
    <property type="match status" value="1"/>
</dbReference>
<proteinExistence type="predicted"/>
<dbReference type="AlphaFoldDB" id="A0A9D2T763"/>
<dbReference type="InterPro" id="IPR015231">
    <property type="entry name" value="DUF1934"/>
</dbReference>
<organism evidence="1 2">
    <name type="scientific">Candidatus Anaerostipes avistercoris</name>
    <dbReference type="NCBI Taxonomy" id="2838462"/>
    <lineage>
        <taxon>Bacteria</taxon>
        <taxon>Bacillati</taxon>
        <taxon>Bacillota</taxon>
        <taxon>Clostridia</taxon>
        <taxon>Lachnospirales</taxon>
        <taxon>Lachnospiraceae</taxon>
        <taxon>Anaerostipes</taxon>
    </lineage>
</organism>
<dbReference type="SUPFAM" id="SSF50814">
    <property type="entry name" value="Lipocalins"/>
    <property type="match status" value="1"/>
</dbReference>
<name>A0A9D2T763_9FIRM</name>
<reference evidence="1" key="1">
    <citation type="journal article" date="2021" name="PeerJ">
        <title>Extensive microbial diversity within the chicken gut microbiome revealed by metagenomics and culture.</title>
        <authorList>
            <person name="Gilroy R."/>
            <person name="Ravi A."/>
            <person name="Getino M."/>
            <person name="Pursley I."/>
            <person name="Horton D.L."/>
            <person name="Alikhan N.F."/>
            <person name="Baker D."/>
            <person name="Gharbi K."/>
            <person name="Hall N."/>
            <person name="Watson M."/>
            <person name="Adriaenssens E.M."/>
            <person name="Foster-Nyarko E."/>
            <person name="Jarju S."/>
            <person name="Secka A."/>
            <person name="Antonio M."/>
            <person name="Oren A."/>
            <person name="Chaudhuri R.R."/>
            <person name="La Ragione R."/>
            <person name="Hildebrand F."/>
            <person name="Pallen M.J."/>
        </authorList>
    </citation>
    <scope>NUCLEOTIDE SEQUENCE</scope>
    <source>
        <strain evidence="1">ChiSjej3B21-8574</strain>
    </source>
</reference>
<accession>A0A9D2T763</accession>
<evidence type="ECO:0000313" key="2">
    <source>
        <dbReference type="Proteomes" id="UP000823904"/>
    </source>
</evidence>
<gene>
    <name evidence="1" type="ORF">H9754_00345</name>
</gene>
<evidence type="ECO:0000313" key="1">
    <source>
        <dbReference type="EMBL" id="HJC49032.1"/>
    </source>
</evidence>
<sequence length="140" mass="16047">MTKDILIHISGLQMELDEKEPVEMMTTGAYYWKNGKHYILYNEIEDNHQVVRNLLKIGPKTVEISKKGGSNSHMIFEKGKENLSYYDTPAGSLLLGVSTSDIRWMEKEDHMKLQVDYDLSINADHISKCKIDVNIKSNEA</sequence>
<reference evidence="1" key="2">
    <citation type="submission" date="2021-04" db="EMBL/GenBank/DDBJ databases">
        <authorList>
            <person name="Gilroy R."/>
        </authorList>
    </citation>
    <scope>NUCLEOTIDE SEQUENCE</scope>
    <source>
        <strain evidence="1">ChiSjej3B21-8574</strain>
    </source>
</reference>
<dbReference type="EMBL" id="DWWD01000002">
    <property type="protein sequence ID" value="HJC49032.1"/>
    <property type="molecule type" value="Genomic_DNA"/>
</dbReference>
<dbReference type="Proteomes" id="UP000823904">
    <property type="component" value="Unassembled WGS sequence"/>
</dbReference>
<protein>
    <submittedName>
        <fullName evidence="1">DUF1934 domain-containing protein</fullName>
    </submittedName>
</protein>